<comment type="caution">
    <text evidence="2">The sequence shown here is derived from an EMBL/GenBank/DDBJ whole genome shotgun (WGS) entry which is preliminary data.</text>
</comment>
<dbReference type="AlphaFoldDB" id="A0A6L5YV74"/>
<keyword evidence="2" id="KW-0808">Transferase</keyword>
<accession>A0A6L5YV74</accession>
<gene>
    <name evidence="2" type="ORF">GE300_01210</name>
</gene>
<dbReference type="EMBL" id="WIND01000001">
    <property type="protein sequence ID" value="MSU88233.1"/>
    <property type="molecule type" value="Genomic_DNA"/>
</dbReference>
<dbReference type="InterPro" id="IPR000182">
    <property type="entry name" value="GNAT_dom"/>
</dbReference>
<dbReference type="PANTHER" id="PTHR43792">
    <property type="entry name" value="GNAT FAMILY, PUTATIVE (AFU_ORTHOLOGUE AFUA_3G00765)-RELATED-RELATED"/>
    <property type="match status" value="1"/>
</dbReference>
<proteinExistence type="predicted"/>
<reference evidence="2 3" key="1">
    <citation type="submission" date="2019-10" db="EMBL/GenBank/DDBJ databases">
        <title>Cognatihalovulum marinum gen. nov. sp. nov., a new member of the family Rhodobacteraceae isolated from deep seawater of the Northwest Indian Ocean.</title>
        <authorList>
            <person name="Ruan C."/>
            <person name="Wang J."/>
            <person name="Zheng X."/>
            <person name="Song L."/>
            <person name="Zhu Y."/>
            <person name="Huang Y."/>
            <person name="Lu Z."/>
            <person name="Du W."/>
            <person name="Huang L."/>
            <person name="Dai X."/>
        </authorList>
    </citation>
    <scope>NUCLEOTIDE SEQUENCE [LARGE SCALE GENOMIC DNA]</scope>
    <source>
        <strain evidence="2 3">2CG4</strain>
    </source>
</reference>
<dbReference type="Gene3D" id="3.40.630.30">
    <property type="match status" value="1"/>
</dbReference>
<feature type="domain" description="N-acetyltransferase" evidence="1">
    <location>
        <begin position="23"/>
        <end position="186"/>
    </location>
</feature>
<evidence type="ECO:0000313" key="2">
    <source>
        <dbReference type="EMBL" id="MSU88233.1"/>
    </source>
</evidence>
<organism evidence="2 3">
    <name type="scientific">Halovulum marinum</name>
    <dbReference type="NCBI Taxonomy" id="2662447"/>
    <lineage>
        <taxon>Bacteria</taxon>
        <taxon>Pseudomonadati</taxon>
        <taxon>Pseudomonadota</taxon>
        <taxon>Alphaproteobacteria</taxon>
        <taxon>Rhodobacterales</taxon>
        <taxon>Paracoccaceae</taxon>
        <taxon>Halovulum</taxon>
    </lineage>
</organism>
<dbReference type="SUPFAM" id="SSF55729">
    <property type="entry name" value="Acyl-CoA N-acyltransferases (Nat)"/>
    <property type="match status" value="1"/>
</dbReference>
<evidence type="ECO:0000259" key="1">
    <source>
        <dbReference type="PROSITE" id="PS51186"/>
    </source>
</evidence>
<dbReference type="GO" id="GO:0016747">
    <property type="term" value="F:acyltransferase activity, transferring groups other than amino-acyl groups"/>
    <property type="evidence" value="ECO:0007669"/>
    <property type="project" value="InterPro"/>
</dbReference>
<protein>
    <submittedName>
        <fullName evidence="2">GNAT family N-acetyltransferase</fullName>
    </submittedName>
</protein>
<dbReference type="RefSeq" id="WP_154444095.1">
    <property type="nucleotide sequence ID" value="NZ_WIND01000001.1"/>
</dbReference>
<dbReference type="InterPro" id="IPR051531">
    <property type="entry name" value="N-acetyltransferase"/>
</dbReference>
<sequence>MTVVLAHPPILTPRLRLDPLAPGDIEPLAETVFSDPEVMRHLAHDMRAPDAARHAAARWACGPGSPFAAVWNGGGLGPFAIRSRSPALAPPGRFLGVSGFYLPRDGDRLSGEFFHALGRAWHGRGIGTEAARAAVAAARRRGRLGTVYAVCWDRQNPASVRVLRRAGFRPSGRIELLEEYSAERLEGIRAWELARFAAQPAAARTRDAAVTAGKLAIIGRELGAARAWLDRLLELTPTAGHDAARQSFAVEVQTVGLAYLLLPPR</sequence>
<dbReference type="PANTHER" id="PTHR43792:SF16">
    <property type="entry name" value="N-ACETYLTRANSFERASE DOMAIN-CONTAINING PROTEIN"/>
    <property type="match status" value="1"/>
</dbReference>
<name>A0A6L5YV74_9RHOB</name>
<dbReference type="PROSITE" id="PS51186">
    <property type="entry name" value="GNAT"/>
    <property type="match status" value="1"/>
</dbReference>
<dbReference type="InterPro" id="IPR016181">
    <property type="entry name" value="Acyl_CoA_acyltransferase"/>
</dbReference>
<dbReference type="Proteomes" id="UP000474957">
    <property type="component" value="Unassembled WGS sequence"/>
</dbReference>
<evidence type="ECO:0000313" key="3">
    <source>
        <dbReference type="Proteomes" id="UP000474957"/>
    </source>
</evidence>
<keyword evidence="3" id="KW-1185">Reference proteome</keyword>
<dbReference type="Pfam" id="PF13302">
    <property type="entry name" value="Acetyltransf_3"/>
    <property type="match status" value="1"/>
</dbReference>